<evidence type="ECO:0000313" key="3">
    <source>
        <dbReference type="Proteomes" id="UP000265520"/>
    </source>
</evidence>
<comment type="caution">
    <text evidence="2">The sequence shown here is derived from an EMBL/GenBank/DDBJ whole genome shotgun (WGS) entry which is preliminary data.</text>
</comment>
<feature type="non-terminal residue" evidence="2">
    <location>
        <position position="64"/>
    </location>
</feature>
<organism evidence="2 3">
    <name type="scientific">Trifolium medium</name>
    <dbReference type="NCBI Taxonomy" id="97028"/>
    <lineage>
        <taxon>Eukaryota</taxon>
        <taxon>Viridiplantae</taxon>
        <taxon>Streptophyta</taxon>
        <taxon>Embryophyta</taxon>
        <taxon>Tracheophyta</taxon>
        <taxon>Spermatophyta</taxon>
        <taxon>Magnoliopsida</taxon>
        <taxon>eudicotyledons</taxon>
        <taxon>Gunneridae</taxon>
        <taxon>Pentapetalae</taxon>
        <taxon>rosids</taxon>
        <taxon>fabids</taxon>
        <taxon>Fabales</taxon>
        <taxon>Fabaceae</taxon>
        <taxon>Papilionoideae</taxon>
        <taxon>50 kb inversion clade</taxon>
        <taxon>NPAAA clade</taxon>
        <taxon>Hologalegina</taxon>
        <taxon>IRL clade</taxon>
        <taxon>Trifolieae</taxon>
        <taxon>Trifolium</taxon>
    </lineage>
</organism>
<sequence length="64" mass="6936">MVSHPRVCRHVDGPHGAPPVPQYVPVQQDGPIKEDAPPTDAPPAAQQAIGSGTWLLPRWRDLSH</sequence>
<proteinExistence type="predicted"/>
<evidence type="ECO:0000313" key="2">
    <source>
        <dbReference type="EMBL" id="MCI36056.1"/>
    </source>
</evidence>
<reference evidence="2 3" key="1">
    <citation type="journal article" date="2018" name="Front. Plant Sci.">
        <title>Red Clover (Trifolium pratense) and Zigzag Clover (T. medium) - A Picture of Genomic Similarities and Differences.</title>
        <authorList>
            <person name="Dluhosova J."/>
            <person name="Istvanek J."/>
            <person name="Nedelnik J."/>
            <person name="Repkova J."/>
        </authorList>
    </citation>
    <scope>NUCLEOTIDE SEQUENCE [LARGE SCALE GENOMIC DNA]</scope>
    <source>
        <strain evidence="3">cv. 10/8</strain>
        <tissue evidence="2">Leaf</tissue>
    </source>
</reference>
<name>A0A392RJQ1_9FABA</name>
<dbReference type="Proteomes" id="UP000265520">
    <property type="component" value="Unassembled WGS sequence"/>
</dbReference>
<evidence type="ECO:0000256" key="1">
    <source>
        <dbReference type="SAM" id="MobiDB-lite"/>
    </source>
</evidence>
<accession>A0A392RJQ1</accession>
<keyword evidence="3" id="KW-1185">Reference proteome</keyword>
<protein>
    <submittedName>
        <fullName evidence="2">Uncharacterized protein</fullName>
    </submittedName>
</protein>
<dbReference type="AlphaFoldDB" id="A0A392RJQ1"/>
<feature type="region of interest" description="Disordered" evidence="1">
    <location>
        <begin position="1"/>
        <end position="64"/>
    </location>
</feature>
<dbReference type="EMBL" id="LXQA010229930">
    <property type="protein sequence ID" value="MCI36056.1"/>
    <property type="molecule type" value="Genomic_DNA"/>
</dbReference>